<dbReference type="OrthoDB" id="500858at2"/>
<evidence type="ECO:0000256" key="3">
    <source>
        <dbReference type="PROSITE-ProRule" id="PRU00221"/>
    </source>
</evidence>
<dbReference type="InterPro" id="IPR020472">
    <property type="entry name" value="WD40_PAC1"/>
</dbReference>
<dbReference type="PRINTS" id="PR00320">
    <property type="entry name" value="GPROTEINBRPT"/>
</dbReference>
<dbReference type="InterPro" id="IPR000719">
    <property type="entry name" value="Prot_kinase_dom"/>
</dbReference>
<dbReference type="PROSITE" id="PS50011">
    <property type="entry name" value="PROTEIN_KINASE_DOM"/>
    <property type="match status" value="1"/>
</dbReference>
<dbReference type="Pfam" id="PF00400">
    <property type="entry name" value="WD40"/>
    <property type="match status" value="2"/>
</dbReference>
<comment type="caution">
    <text evidence="5">The sequence shown here is derived from an EMBL/GenBank/DDBJ whole genome shotgun (WGS) entry which is preliminary data.</text>
</comment>
<gene>
    <name evidence="5" type="ORF">PL8927_550117</name>
</gene>
<dbReference type="Gene3D" id="1.10.510.10">
    <property type="entry name" value="Transferase(Phosphotransferase) domain 1"/>
    <property type="match status" value="1"/>
</dbReference>
<evidence type="ECO:0000256" key="2">
    <source>
        <dbReference type="ARBA" id="ARBA00022737"/>
    </source>
</evidence>
<protein>
    <submittedName>
        <fullName evidence="5">WD-repeat protein</fullName>
    </submittedName>
</protein>
<dbReference type="SMART" id="SM00564">
    <property type="entry name" value="PQQ"/>
    <property type="match status" value="5"/>
</dbReference>
<keyword evidence="1 3" id="KW-0853">WD repeat</keyword>
<dbReference type="InterPro" id="IPR036322">
    <property type="entry name" value="WD40_repeat_dom_sf"/>
</dbReference>
<dbReference type="Gene3D" id="3.30.200.20">
    <property type="entry name" value="Phosphorylase Kinase, domain 1"/>
    <property type="match status" value="1"/>
</dbReference>
<dbReference type="Pfam" id="PF00069">
    <property type="entry name" value="Pkinase"/>
    <property type="match status" value="1"/>
</dbReference>
<evidence type="ECO:0000259" key="4">
    <source>
        <dbReference type="PROSITE" id="PS50011"/>
    </source>
</evidence>
<dbReference type="InterPro" id="IPR015943">
    <property type="entry name" value="WD40/YVTN_repeat-like_dom_sf"/>
</dbReference>
<dbReference type="PROSITE" id="PS00678">
    <property type="entry name" value="WD_REPEATS_1"/>
    <property type="match status" value="3"/>
</dbReference>
<dbReference type="SMART" id="SM00220">
    <property type="entry name" value="S_TKc"/>
    <property type="match status" value="1"/>
</dbReference>
<name>A0A7Z9BLI4_9CYAN</name>
<reference evidence="5" key="1">
    <citation type="submission" date="2019-10" db="EMBL/GenBank/DDBJ databases">
        <authorList>
            <consortium name="Genoscope - CEA"/>
            <person name="William W."/>
        </authorList>
    </citation>
    <scope>NUCLEOTIDE SEQUENCE [LARGE SCALE GENOMIC DNA]</scope>
    <source>
        <strain evidence="5">BBR_PRJEB10992</strain>
    </source>
</reference>
<dbReference type="EMBL" id="CZCU02000130">
    <property type="protein sequence ID" value="VXD16840.1"/>
    <property type="molecule type" value="Genomic_DNA"/>
</dbReference>
<feature type="repeat" description="WD" evidence="3">
    <location>
        <begin position="686"/>
        <end position="727"/>
    </location>
</feature>
<keyword evidence="6" id="KW-1185">Reference proteome</keyword>
<evidence type="ECO:0000313" key="5">
    <source>
        <dbReference type="EMBL" id="VXD16840.1"/>
    </source>
</evidence>
<dbReference type="PANTHER" id="PTHR19848:SF8">
    <property type="entry name" value="F-BOX AND WD REPEAT DOMAIN CONTAINING 7"/>
    <property type="match status" value="1"/>
</dbReference>
<dbReference type="InterPro" id="IPR019775">
    <property type="entry name" value="WD40_repeat_CS"/>
</dbReference>
<dbReference type="SUPFAM" id="SSF56112">
    <property type="entry name" value="Protein kinase-like (PK-like)"/>
    <property type="match status" value="1"/>
</dbReference>
<dbReference type="InterPro" id="IPR011009">
    <property type="entry name" value="Kinase-like_dom_sf"/>
</dbReference>
<feature type="repeat" description="WD" evidence="3">
    <location>
        <begin position="644"/>
        <end position="685"/>
    </location>
</feature>
<feature type="repeat" description="WD" evidence="3">
    <location>
        <begin position="728"/>
        <end position="769"/>
    </location>
</feature>
<evidence type="ECO:0000313" key="6">
    <source>
        <dbReference type="Proteomes" id="UP000184550"/>
    </source>
</evidence>
<dbReference type="PANTHER" id="PTHR19848">
    <property type="entry name" value="WD40 REPEAT PROTEIN"/>
    <property type="match status" value="1"/>
</dbReference>
<dbReference type="PROSITE" id="PS50294">
    <property type="entry name" value="WD_REPEATS_REGION"/>
    <property type="match status" value="6"/>
</dbReference>
<dbReference type="InterPro" id="IPR018391">
    <property type="entry name" value="PQQ_b-propeller_rpt"/>
</dbReference>
<dbReference type="Gene3D" id="2.130.10.10">
    <property type="entry name" value="YVTN repeat-like/Quinoprotein amine dehydrogenase"/>
    <property type="match status" value="3"/>
</dbReference>
<dbReference type="CDD" id="cd14014">
    <property type="entry name" value="STKc_PknB_like"/>
    <property type="match status" value="1"/>
</dbReference>
<dbReference type="GO" id="GO:0004672">
    <property type="term" value="F:protein kinase activity"/>
    <property type="evidence" value="ECO:0007669"/>
    <property type="project" value="InterPro"/>
</dbReference>
<dbReference type="SUPFAM" id="SSF50978">
    <property type="entry name" value="WD40 repeat-like"/>
    <property type="match status" value="1"/>
</dbReference>
<dbReference type="GO" id="GO:0005524">
    <property type="term" value="F:ATP binding"/>
    <property type="evidence" value="ECO:0007669"/>
    <property type="project" value="InterPro"/>
</dbReference>
<dbReference type="SMART" id="SM00320">
    <property type="entry name" value="WD40"/>
    <property type="match status" value="7"/>
</dbReference>
<organism evidence="5 6">
    <name type="scientific">Planktothrix serta PCC 8927</name>
    <dbReference type="NCBI Taxonomy" id="671068"/>
    <lineage>
        <taxon>Bacteria</taxon>
        <taxon>Bacillati</taxon>
        <taxon>Cyanobacteriota</taxon>
        <taxon>Cyanophyceae</taxon>
        <taxon>Oscillatoriophycideae</taxon>
        <taxon>Oscillatoriales</taxon>
        <taxon>Microcoleaceae</taxon>
        <taxon>Planktothrix</taxon>
    </lineage>
</organism>
<evidence type="ECO:0000256" key="1">
    <source>
        <dbReference type="ARBA" id="ARBA00022574"/>
    </source>
</evidence>
<keyword evidence="2" id="KW-0677">Repeat</keyword>
<dbReference type="InterPro" id="IPR001680">
    <property type="entry name" value="WD40_rpt"/>
</dbReference>
<dbReference type="CDD" id="cd00200">
    <property type="entry name" value="WD40"/>
    <property type="match status" value="1"/>
</dbReference>
<feature type="repeat" description="WD" evidence="3">
    <location>
        <begin position="770"/>
        <end position="803"/>
    </location>
</feature>
<dbReference type="PROSITE" id="PS50082">
    <property type="entry name" value="WD_REPEATS_2"/>
    <property type="match status" value="6"/>
</dbReference>
<dbReference type="RefSeq" id="WP_083620944.1">
    <property type="nucleotide sequence ID" value="NZ_LR734865.1"/>
</dbReference>
<feature type="repeat" description="WD" evidence="3">
    <location>
        <begin position="519"/>
        <end position="560"/>
    </location>
</feature>
<proteinExistence type="predicted"/>
<accession>A0A7Z9BLI4</accession>
<dbReference type="AlphaFoldDB" id="A0A7Z9BLI4"/>
<dbReference type="Proteomes" id="UP000184550">
    <property type="component" value="Unassembled WGS sequence"/>
</dbReference>
<dbReference type="Pfam" id="PF25173">
    <property type="entry name" value="Beta-prop_WDR3_1st"/>
    <property type="match status" value="1"/>
</dbReference>
<feature type="domain" description="Protein kinase" evidence="4">
    <location>
        <begin position="10"/>
        <end position="281"/>
    </location>
</feature>
<sequence length="803" mass="90670">MVGQLLDGRYQVIDVIESTEFGKTYLAKDTRRPGESLCFVKHLHLAPEDAKLVNVARRRFQQEAKILEKLSQHDQIPQLLAYFEENREFYLVESYVAGHSLTDEIIPGRPLPENQVINLLTDVLGILRFVHQQGVIHRDIKPSNLIRRQSDGKMMLLDFGAVQEINLNSNQDSPASRVGTLEYMPIEQFQCHPHFNSDIYALGMIAIQALTGLPASELPKLRSNNGSDTGEIFWRHLAIVSVELGDILDKMVRSDYRQRYQSTDEVLADLKTIRLSASPNLSKLEIYREEVKSCANHHRGEISIVGRQILEELRFNLDLLPEEAEAIEDEILNPYRKYREKGERYEQALIATLQQEYPFTPETREELQRLQQLLGLTDEDIATIEKQVLPQSILTQFLQFIQKFKFTLPQPPSRNVQNIESKSLKKPRLSQLLWLGLGLLSLLGIILAISEYQKWQNLKQLETQQLNTVNGFLATGNYDQCLDEAQKISENSRQNQAIQNLIQKCRDQVFWKTVTPQDFAQHSDAVWAVTFSPDGQTIASGSQDTTLKLWDLKSGTETKSLEGDFSPIYSVDFNSDGTEISSGSGLWRILEWNLTTGQAYLPLEHLATIWSVDVSPDNQKIASASGDKTVKIWDRKTGAILENLTDHQDQVYAAVFSPDGQLLVTGSQDQTIKIWQVETGELLNTLTGHLEAVRSLTISPDGKTIVSGSLDDTVKIWNLETGALIRTLTGHTNDVLSVAISPDNNIIASGSRDKTIKLWNLETGKLLNTLTGHQDDIYSVKFSPDGNRLVSGSKDKTIKLWLR</sequence>
<feature type="repeat" description="WD" evidence="3">
    <location>
        <begin position="602"/>
        <end position="643"/>
    </location>
</feature>